<dbReference type="InterPro" id="IPR011009">
    <property type="entry name" value="Kinase-like_dom_sf"/>
</dbReference>
<reference evidence="2" key="1">
    <citation type="submission" date="2023-05" db="EMBL/GenBank/DDBJ databases">
        <authorList>
            <person name="Huff M."/>
        </authorList>
    </citation>
    <scope>NUCLEOTIDE SEQUENCE</scope>
</reference>
<evidence type="ECO:0000313" key="3">
    <source>
        <dbReference type="Proteomes" id="UP000834106"/>
    </source>
</evidence>
<evidence type="ECO:0000256" key="1">
    <source>
        <dbReference type="SAM" id="Phobius"/>
    </source>
</evidence>
<dbReference type="Gene3D" id="3.30.200.20">
    <property type="entry name" value="Phosphorylase Kinase, domain 1"/>
    <property type="match status" value="1"/>
</dbReference>
<keyword evidence="1" id="KW-0812">Transmembrane</keyword>
<protein>
    <submittedName>
        <fullName evidence="2">Uncharacterized protein</fullName>
    </submittedName>
</protein>
<organism evidence="2 3">
    <name type="scientific">Fraxinus pennsylvanica</name>
    <dbReference type="NCBI Taxonomy" id="56036"/>
    <lineage>
        <taxon>Eukaryota</taxon>
        <taxon>Viridiplantae</taxon>
        <taxon>Streptophyta</taxon>
        <taxon>Embryophyta</taxon>
        <taxon>Tracheophyta</taxon>
        <taxon>Spermatophyta</taxon>
        <taxon>Magnoliopsida</taxon>
        <taxon>eudicotyledons</taxon>
        <taxon>Gunneridae</taxon>
        <taxon>Pentapetalae</taxon>
        <taxon>asterids</taxon>
        <taxon>lamiids</taxon>
        <taxon>Lamiales</taxon>
        <taxon>Oleaceae</taxon>
        <taxon>Oleeae</taxon>
        <taxon>Fraxinus</taxon>
    </lineage>
</organism>
<accession>A0AAD1YW21</accession>
<gene>
    <name evidence="2" type="ORF">FPE_LOCUS5844</name>
</gene>
<feature type="transmembrane region" description="Helical" evidence="1">
    <location>
        <begin position="158"/>
        <end position="178"/>
    </location>
</feature>
<dbReference type="Proteomes" id="UP000834106">
    <property type="component" value="Chromosome 3"/>
</dbReference>
<dbReference type="EMBL" id="OU503038">
    <property type="protein sequence ID" value="CAI9758414.1"/>
    <property type="molecule type" value="Genomic_DNA"/>
</dbReference>
<keyword evidence="3" id="KW-1185">Reference proteome</keyword>
<keyword evidence="1" id="KW-1133">Transmembrane helix</keyword>
<dbReference type="PANTHER" id="PTHR33702">
    <property type="entry name" value="BNAA09G40010D PROTEIN"/>
    <property type="match status" value="1"/>
</dbReference>
<keyword evidence="1" id="KW-0472">Membrane</keyword>
<dbReference type="AlphaFoldDB" id="A0AAD1YW21"/>
<dbReference type="SUPFAM" id="SSF56112">
    <property type="entry name" value="Protein kinase-like (PK-like)"/>
    <property type="match status" value="1"/>
</dbReference>
<dbReference type="PANTHER" id="PTHR33702:SF16">
    <property type="match status" value="1"/>
</dbReference>
<proteinExistence type="predicted"/>
<sequence>MRCFCPHLDGGMRCLHPLGRRHGASVQVKIYDIYRHPIESSVQKYLFLFTCQPINFQFLQVYVADGPENNTWPLRKNQGKEELTWRIFSLKELQLATNNFNYDKQLGEGGFGSVYWGQLWDGSQLQSLFFSQGFRIDSVADDDSSSAQIYNSSPFHSASLFVLGLFLLCYYWFFIFNLHSSSVRNFLLPAIQNLLKVSDAFDPVHKKALEIMLRERSGGTLDAISKVMGAHIGLASSVTSFFGDHGLLRKRESDEPGALLITDILQRQWKRKGYYRLSTANRKNVKVTRFGAGNIKRSWRIKKFRFRLPSPLKLWYKFKNAYMNMMLKMAVNSGSDKTFGAKRIPKARQPSLPHTNTEFENRLIYEIYKSMVTSLELGYTK</sequence>
<name>A0AAD1YW21_9LAMI</name>
<evidence type="ECO:0000313" key="2">
    <source>
        <dbReference type="EMBL" id="CAI9758414.1"/>
    </source>
</evidence>